<accession>A0A659NBI8</accession>
<sequence>EFPFVICVTRDISRSHSYRNSLYMMLTRSFIRSYLLFGDDDKTLQAEIENGLKIINECGYMDISVPSKEVISRIRTTIKYDEKNISHYDLVTKVFEELNIEAIFRPQLYEMVKAIIPDSFDTERITKVILFNYEEMLQETK</sequence>
<dbReference type="EMBL" id="PYJT01000098">
    <property type="protein sequence ID" value="TGC53639.1"/>
    <property type="molecule type" value="Genomic_DNA"/>
</dbReference>
<dbReference type="GO" id="GO:0004386">
    <property type="term" value="F:helicase activity"/>
    <property type="evidence" value="ECO:0007669"/>
    <property type="project" value="UniProtKB-KW"/>
</dbReference>
<keyword evidence="1" id="KW-0067">ATP-binding</keyword>
<feature type="non-terminal residue" evidence="1">
    <location>
        <position position="1"/>
    </location>
</feature>
<comment type="caution">
    <text evidence="1">The sequence shown here is derived from an EMBL/GenBank/DDBJ whole genome shotgun (WGS) entry which is preliminary data.</text>
</comment>
<dbReference type="AlphaFoldDB" id="A0A659NBI8"/>
<keyword evidence="1" id="KW-0547">Nucleotide-binding</keyword>
<organism evidence="1 2">
    <name type="scientific">Salmonella enterica subsp. enterica serovar Wilhelmsburg</name>
    <dbReference type="NCBI Taxonomy" id="1960126"/>
    <lineage>
        <taxon>Bacteria</taxon>
        <taxon>Pseudomonadati</taxon>
        <taxon>Pseudomonadota</taxon>
        <taxon>Gammaproteobacteria</taxon>
        <taxon>Enterobacterales</taxon>
        <taxon>Enterobacteriaceae</taxon>
        <taxon>Salmonella</taxon>
    </lineage>
</organism>
<gene>
    <name evidence="1" type="ORF">C9E92_06330</name>
</gene>
<keyword evidence="1" id="KW-0378">Hydrolase</keyword>
<protein>
    <submittedName>
        <fullName evidence="1">DNA helicase</fullName>
    </submittedName>
</protein>
<evidence type="ECO:0000313" key="2">
    <source>
        <dbReference type="Proteomes" id="UP000297728"/>
    </source>
</evidence>
<name>A0A659NBI8_SALET</name>
<proteinExistence type="predicted"/>
<evidence type="ECO:0000313" key="1">
    <source>
        <dbReference type="EMBL" id="TGC53639.1"/>
    </source>
</evidence>
<keyword evidence="1" id="KW-0347">Helicase</keyword>
<dbReference type="Proteomes" id="UP000297728">
    <property type="component" value="Unassembled WGS sequence"/>
</dbReference>
<reference evidence="1 2" key="1">
    <citation type="submission" date="2018-03" db="EMBL/GenBank/DDBJ databases">
        <title>Non-Typhoidal Salmonella genome sequencing and assembly.</title>
        <authorList>
            <person name="Matchawe C."/>
        </authorList>
    </citation>
    <scope>NUCLEOTIDE SEQUENCE [LARGE SCALE GENOMIC DNA]</scope>
    <source>
        <strain evidence="1 2">103bo</strain>
    </source>
</reference>